<dbReference type="InterPro" id="IPR007076">
    <property type="entry name" value="TfoX_N"/>
</dbReference>
<feature type="domain" description="TfoX N-terminal" evidence="1">
    <location>
        <begin position="14"/>
        <end position="100"/>
    </location>
</feature>
<dbReference type="Proteomes" id="UP000031368">
    <property type="component" value="Chromosome"/>
</dbReference>
<reference evidence="2 3" key="1">
    <citation type="submission" date="2013-11" db="EMBL/GenBank/DDBJ databases">
        <title>Complete genome sequence of Rhizobium gallicum bv. gallicum R602.</title>
        <authorList>
            <person name="Bustos P."/>
            <person name="Santamaria R.I."/>
            <person name="Lozano L."/>
            <person name="Acosta J.L."/>
            <person name="Ormeno-Orrillo E."/>
            <person name="Rogel M.A."/>
            <person name="Romero D."/>
            <person name="Cevallos M.A."/>
            <person name="Martinez-Romero E."/>
            <person name="Gonzalez V."/>
        </authorList>
    </citation>
    <scope>NUCLEOTIDE SEQUENCE [LARGE SCALE GENOMIC DNA]</scope>
    <source>
        <strain evidence="2 3">R602</strain>
    </source>
</reference>
<sequence>MARDAGLEELLREELGGLPGLSEKAMFGGLAFLLNGNLLCGAREDGMLVRLGKSNDGWALELPGVVQMISGGRAMQGWVRADARVYGENALRKRLLDAALGYVQTLQVKYQDRT</sequence>
<dbReference type="EMBL" id="CP006877">
    <property type="protein sequence ID" value="AJD39742.1"/>
    <property type="molecule type" value="Genomic_DNA"/>
</dbReference>
<proteinExistence type="predicted"/>
<name>A0A0B4WZL7_9HYPH</name>
<dbReference type="SUPFAM" id="SSF159894">
    <property type="entry name" value="YgaC/TfoX-N like"/>
    <property type="match status" value="1"/>
</dbReference>
<organism evidence="2 3">
    <name type="scientific">Rhizobium gallicum bv. gallicum R602sp</name>
    <dbReference type="NCBI Taxonomy" id="1041138"/>
    <lineage>
        <taxon>Bacteria</taxon>
        <taxon>Pseudomonadati</taxon>
        <taxon>Pseudomonadota</taxon>
        <taxon>Alphaproteobacteria</taxon>
        <taxon>Hyphomicrobiales</taxon>
        <taxon>Rhizobiaceae</taxon>
        <taxon>Rhizobium/Agrobacterium group</taxon>
        <taxon>Rhizobium</taxon>
    </lineage>
</organism>
<keyword evidence="3" id="KW-1185">Reference proteome</keyword>
<dbReference type="AlphaFoldDB" id="A0A0B4WZL7"/>
<evidence type="ECO:0000313" key="3">
    <source>
        <dbReference type="Proteomes" id="UP000031368"/>
    </source>
</evidence>
<accession>A0A0B4WZL7</accession>
<dbReference type="Pfam" id="PF04993">
    <property type="entry name" value="TfoX_N"/>
    <property type="match status" value="1"/>
</dbReference>
<gene>
    <name evidence="2" type="ORF">RGR602_CH00371</name>
</gene>
<dbReference type="HOGENOM" id="CLU_136016_4_1_5"/>
<protein>
    <recommendedName>
        <fullName evidence="1">TfoX N-terminal domain-containing protein</fullName>
    </recommendedName>
</protein>
<dbReference type="KEGG" id="rga:RGR602_CH00371"/>
<evidence type="ECO:0000313" key="2">
    <source>
        <dbReference type="EMBL" id="AJD39742.1"/>
    </source>
</evidence>
<evidence type="ECO:0000259" key="1">
    <source>
        <dbReference type="Pfam" id="PF04993"/>
    </source>
</evidence>
<dbReference type="RefSeq" id="WP_039843687.1">
    <property type="nucleotide sequence ID" value="NZ_CP006877.1"/>
</dbReference>